<protein>
    <recommendedName>
        <fullName evidence="4">RRM domain-containing protein</fullName>
    </recommendedName>
</protein>
<evidence type="ECO:0000313" key="2">
    <source>
        <dbReference type="EMBL" id="KAL3623144.1"/>
    </source>
</evidence>
<evidence type="ECO:0000313" key="1">
    <source>
        <dbReference type="EMBL" id="KAL3622807.1"/>
    </source>
</evidence>
<evidence type="ECO:0000313" key="3">
    <source>
        <dbReference type="Proteomes" id="UP001632038"/>
    </source>
</evidence>
<evidence type="ECO:0008006" key="4">
    <source>
        <dbReference type="Google" id="ProtNLM"/>
    </source>
</evidence>
<dbReference type="EMBL" id="JAVIJP010000058">
    <property type="protein sequence ID" value="KAL3622807.1"/>
    <property type="molecule type" value="Genomic_DNA"/>
</dbReference>
<name>A0ABD3BZV3_9LAMI</name>
<sequence>MYPTYGYIGKVVLVFEEYGSSKIGVRFERLIAEDNALGGLCKDHGFSCNFVQK</sequence>
<reference evidence="1" key="1">
    <citation type="journal article" date="2024" name="IScience">
        <title>Strigolactones Initiate the Formation of Haustorium-like Structures in Castilleja.</title>
        <authorList>
            <person name="Buerger M."/>
            <person name="Peterson D."/>
            <person name="Chory J."/>
        </authorList>
    </citation>
    <scope>NUCLEOTIDE SEQUENCE</scope>
    <source>
        <strain evidence="1">Tecolote</strain>
        <tissue evidence="1">Flower</tissue>
    </source>
</reference>
<dbReference type="AlphaFoldDB" id="A0ABD3BZV3"/>
<organism evidence="1 3">
    <name type="scientific">Castilleja foliolosa</name>
    <dbReference type="NCBI Taxonomy" id="1961234"/>
    <lineage>
        <taxon>Eukaryota</taxon>
        <taxon>Viridiplantae</taxon>
        <taxon>Streptophyta</taxon>
        <taxon>Embryophyta</taxon>
        <taxon>Tracheophyta</taxon>
        <taxon>Spermatophyta</taxon>
        <taxon>Magnoliopsida</taxon>
        <taxon>eudicotyledons</taxon>
        <taxon>Gunneridae</taxon>
        <taxon>Pentapetalae</taxon>
        <taxon>asterids</taxon>
        <taxon>lamiids</taxon>
        <taxon>Lamiales</taxon>
        <taxon>Orobanchaceae</taxon>
        <taxon>Pedicularideae</taxon>
        <taxon>Castillejinae</taxon>
        <taxon>Castilleja</taxon>
    </lineage>
</organism>
<gene>
    <name evidence="2" type="ORF">CASFOL_031960</name>
    <name evidence="1" type="ORF">CASFOL_033415</name>
</gene>
<accession>A0ABD3BZV3</accession>
<comment type="caution">
    <text evidence="1">The sequence shown here is derived from an EMBL/GenBank/DDBJ whole genome shotgun (WGS) entry which is preliminary data.</text>
</comment>
<reference evidence="1" key="2">
    <citation type="submission" date="2024-11" db="EMBL/GenBank/DDBJ databases">
        <authorList>
            <person name="Burger M."/>
            <person name="Chory J."/>
        </authorList>
    </citation>
    <scope>NUCLEOTIDE SEQUENCE</scope>
    <source>
        <strain evidence="1">Tecolote</strain>
        <tissue evidence="1">Flower</tissue>
    </source>
</reference>
<keyword evidence="3" id="KW-1185">Reference proteome</keyword>
<proteinExistence type="predicted"/>
<dbReference type="EMBL" id="JAVIJP010000054">
    <property type="protein sequence ID" value="KAL3623144.1"/>
    <property type="molecule type" value="Genomic_DNA"/>
</dbReference>
<dbReference type="Proteomes" id="UP001632038">
    <property type="component" value="Unassembled WGS sequence"/>
</dbReference>